<dbReference type="GO" id="GO:0032259">
    <property type="term" value="P:methylation"/>
    <property type="evidence" value="ECO:0007669"/>
    <property type="project" value="UniProtKB-KW"/>
</dbReference>
<comment type="caution">
    <text evidence="2">The sequence shown here is derived from an EMBL/GenBank/DDBJ whole genome shotgun (WGS) entry which is preliminary data.</text>
</comment>
<evidence type="ECO:0000313" key="3">
    <source>
        <dbReference type="Proteomes" id="UP001165384"/>
    </source>
</evidence>
<gene>
    <name evidence="2" type="ORF">LZ012_16750</name>
</gene>
<reference evidence="2" key="1">
    <citation type="submission" date="2022-01" db="EMBL/GenBank/DDBJ databases">
        <authorList>
            <person name="Jo J.-H."/>
            <person name="Im W.-T."/>
        </authorList>
    </citation>
    <scope>NUCLEOTIDE SEQUENCE</scope>
    <source>
        <strain evidence="2">XY25</strain>
    </source>
</reference>
<dbReference type="InterPro" id="IPR013216">
    <property type="entry name" value="Methyltransf_11"/>
</dbReference>
<keyword evidence="2" id="KW-0808">Transferase</keyword>
<dbReference type="PANTHER" id="PTHR42912">
    <property type="entry name" value="METHYLTRANSFERASE"/>
    <property type="match status" value="1"/>
</dbReference>
<evidence type="ECO:0000259" key="1">
    <source>
        <dbReference type="Pfam" id="PF08241"/>
    </source>
</evidence>
<dbReference type="Pfam" id="PF08241">
    <property type="entry name" value="Methyltransf_11"/>
    <property type="match status" value="1"/>
</dbReference>
<dbReference type="CDD" id="cd02440">
    <property type="entry name" value="AdoMet_MTases"/>
    <property type="match status" value="1"/>
</dbReference>
<dbReference type="PANTHER" id="PTHR42912:SF93">
    <property type="entry name" value="N6-ADENOSINE-METHYLTRANSFERASE TMT1A"/>
    <property type="match status" value="1"/>
</dbReference>
<protein>
    <submittedName>
        <fullName evidence="2">Class I SAM-dependent methyltransferase</fullName>
    </submittedName>
</protein>
<keyword evidence="3" id="KW-1185">Reference proteome</keyword>
<evidence type="ECO:0000313" key="2">
    <source>
        <dbReference type="EMBL" id="MCG2578649.1"/>
    </source>
</evidence>
<accession>A0ABS9K6E9</accession>
<sequence>MPDSDLAMAPVRRRFSRADAADRWNAMYATETECLEDENFRTRRDFAVAYVLINSRPGDRILDLGCGTAPVLCELRRSGLDAVGLDYSQDMLAHARTRLRSQGLDASGLEQGDCRNTPWPAASFDTVVCLGVISYLEDYDPVLAEIDRLLKPGGTLLISFRNAWNPVFSDPVALARRALRSLLTPLLGPRRESFAIGRFLDFRTVTAKLEARGFRYRDFFGIGFGPFRIAGHKLFGERRAIRLSQRLMALCTRFSLRRPLRWLTDVSLWVYRKPGGA</sequence>
<dbReference type="Proteomes" id="UP001165384">
    <property type="component" value="Unassembled WGS sequence"/>
</dbReference>
<dbReference type="RefSeq" id="WP_275712037.1">
    <property type="nucleotide sequence ID" value="NZ_JAKLTN010000004.1"/>
</dbReference>
<dbReference type="InterPro" id="IPR029063">
    <property type="entry name" value="SAM-dependent_MTases_sf"/>
</dbReference>
<dbReference type="Gene3D" id="3.40.50.150">
    <property type="entry name" value="Vaccinia Virus protein VP39"/>
    <property type="match status" value="1"/>
</dbReference>
<dbReference type="SUPFAM" id="SSF53335">
    <property type="entry name" value="S-adenosyl-L-methionine-dependent methyltransferases"/>
    <property type="match status" value="1"/>
</dbReference>
<proteinExistence type="predicted"/>
<dbReference type="EMBL" id="JAKLTN010000004">
    <property type="protein sequence ID" value="MCG2578649.1"/>
    <property type="molecule type" value="Genomic_DNA"/>
</dbReference>
<feature type="domain" description="Methyltransferase type 11" evidence="1">
    <location>
        <begin position="62"/>
        <end position="158"/>
    </location>
</feature>
<dbReference type="InterPro" id="IPR050508">
    <property type="entry name" value="Methyltransf_Superfamily"/>
</dbReference>
<organism evidence="2 3">
    <name type="scientific">Dechloromonas hankyongensis</name>
    <dbReference type="NCBI Taxonomy" id="2908002"/>
    <lineage>
        <taxon>Bacteria</taxon>
        <taxon>Pseudomonadati</taxon>
        <taxon>Pseudomonadota</taxon>
        <taxon>Betaproteobacteria</taxon>
        <taxon>Rhodocyclales</taxon>
        <taxon>Azonexaceae</taxon>
        <taxon>Dechloromonas</taxon>
    </lineage>
</organism>
<name>A0ABS9K6E9_9RHOO</name>
<dbReference type="GO" id="GO:0008168">
    <property type="term" value="F:methyltransferase activity"/>
    <property type="evidence" value="ECO:0007669"/>
    <property type="project" value="UniProtKB-KW"/>
</dbReference>
<keyword evidence="2" id="KW-0489">Methyltransferase</keyword>